<evidence type="ECO:0000313" key="6">
    <source>
        <dbReference type="Proteomes" id="UP000641588"/>
    </source>
</evidence>
<keyword evidence="6" id="KW-1185">Reference proteome</keyword>
<evidence type="ECO:0000256" key="3">
    <source>
        <dbReference type="ARBA" id="ARBA00023163"/>
    </source>
</evidence>
<evidence type="ECO:0000256" key="2">
    <source>
        <dbReference type="ARBA" id="ARBA00023125"/>
    </source>
</evidence>
<sequence>MNQDLGLSKGEKRRQNIINALKLRGKISIQEIVQLFDCSEATVRRDLDLLEKKGALIRNLGGAVLDQQSIVKEQSFQEKKELLWFEKEAVAQEAASLVEEGDSIGLTGGTTTFLIARALKKHEGITVVTNAVNIAMELADSDGVQVLLTGGVMRRKSYELCGPLAEKMLEGININKMFMGIDGIAAEQGVTTYSELEAEIARLMIKRSLQTYAVFDYTKLGRTSLFPIAPLSSLHGCITNAGADHPLMDQMREQGMELHLTKGGPE</sequence>
<dbReference type="InterPro" id="IPR036388">
    <property type="entry name" value="WH-like_DNA-bd_sf"/>
</dbReference>
<dbReference type="Pfam" id="PF08220">
    <property type="entry name" value="HTH_DeoR"/>
    <property type="match status" value="1"/>
</dbReference>
<dbReference type="Gene3D" id="1.10.10.10">
    <property type="entry name" value="Winged helix-like DNA-binding domain superfamily/Winged helix DNA-binding domain"/>
    <property type="match status" value="1"/>
</dbReference>
<dbReference type="PROSITE" id="PS51000">
    <property type="entry name" value="HTH_DEOR_2"/>
    <property type="match status" value="1"/>
</dbReference>
<dbReference type="GO" id="GO:0003677">
    <property type="term" value="F:DNA binding"/>
    <property type="evidence" value="ECO:0007669"/>
    <property type="project" value="UniProtKB-KW"/>
</dbReference>
<dbReference type="PANTHER" id="PTHR30363:SF44">
    <property type="entry name" value="AGA OPERON TRANSCRIPTIONAL REPRESSOR-RELATED"/>
    <property type="match status" value="1"/>
</dbReference>
<dbReference type="PANTHER" id="PTHR30363">
    <property type="entry name" value="HTH-TYPE TRANSCRIPTIONAL REGULATOR SRLR-RELATED"/>
    <property type="match status" value="1"/>
</dbReference>
<dbReference type="SUPFAM" id="SSF46785">
    <property type="entry name" value="Winged helix' DNA-binding domain"/>
    <property type="match status" value="1"/>
</dbReference>
<dbReference type="SMART" id="SM00420">
    <property type="entry name" value="HTH_DEOR"/>
    <property type="match status" value="1"/>
</dbReference>
<keyword evidence="1" id="KW-0805">Transcription regulation</keyword>
<accession>A0A972K0M1</accession>
<dbReference type="AlphaFoldDB" id="A0A972K0M1"/>
<dbReference type="SMART" id="SM01134">
    <property type="entry name" value="DeoRC"/>
    <property type="match status" value="1"/>
</dbReference>
<evidence type="ECO:0000313" key="5">
    <source>
        <dbReference type="EMBL" id="NOU94806.1"/>
    </source>
</evidence>
<comment type="caution">
    <text evidence="5">The sequence shown here is derived from an EMBL/GenBank/DDBJ whole genome shotgun (WGS) entry which is preliminary data.</text>
</comment>
<dbReference type="Gene3D" id="3.40.50.1360">
    <property type="match status" value="1"/>
</dbReference>
<dbReference type="InterPro" id="IPR001034">
    <property type="entry name" value="DeoR_HTH"/>
</dbReference>
<name>A0A972K0M1_9BACL</name>
<dbReference type="GO" id="GO:0003700">
    <property type="term" value="F:DNA-binding transcription factor activity"/>
    <property type="evidence" value="ECO:0007669"/>
    <property type="project" value="InterPro"/>
</dbReference>
<reference evidence="5" key="1">
    <citation type="submission" date="2019-10" db="EMBL/GenBank/DDBJ databases">
        <title>Description of Paenibacillus glebae sp. nov.</title>
        <authorList>
            <person name="Carlier A."/>
            <person name="Qi S."/>
        </authorList>
    </citation>
    <scope>NUCLEOTIDE SEQUENCE</scope>
    <source>
        <strain evidence="5">LMG 31456</strain>
    </source>
</reference>
<keyword evidence="2" id="KW-0238">DNA-binding</keyword>
<dbReference type="InterPro" id="IPR037171">
    <property type="entry name" value="NagB/RpiA_transferase-like"/>
</dbReference>
<keyword evidence="3" id="KW-0804">Transcription</keyword>
<feature type="domain" description="HTH deoR-type" evidence="4">
    <location>
        <begin position="10"/>
        <end position="65"/>
    </location>
</feature>
<dbReference type="Proteomes" id="UP000641588">
    <property type="component" value="Unassembled WGS sequence"/>
</dbReference>
<evidence type="ECO:0000256" key="1">
    <source>
        <dbReference type="ARBA" id="ARBA00023015"/>
    </source>
</evidence>
<dbReference type="InterPro" id="IPR018356">
    <property type="entry name" value="Tscrpt_reg_HTH_DeoR_CS"/>
</dbReference>
<evidence type="ECO:0000259" key="4">
    <source>
        <dbReference type="PROSITE" id="PS51000"/>
    </source>
</evidence>
<dbReference type="PRINTS" id="PR00037">
    <property type="entry name" value="HTHLACR"/>
</dbReference>
<dbReference type="SUPFAM" id="SSF100950">
    <property type="entry name" value="NagB/RpiA/CoA transferase-like"/>
    <property type="match status" value="1"/>
</dbReference>
<dbReference type="InterPro" id="IPR014036">
    <property type="entry name" value="DeoR-like_C"/>
</dbReference>
<organism evidence="5 6">
    <name type="scientific">Paenibacillus foliorum</name>
    <dbReference type="NCBI Taxonomy" id="2654974"/>
    <lineage>
        <taxon>Bacteria</taxon>
        <taxon>Bacillati</taxon>
        <taxon>Bacillota</taxon>
        <taxon>Bacilli</taxon>
        <taxon>Bacillales</taxon>
        <taxon>Paenibacillaceae</taxon>
        <taxon>Paenibacillus</taxon>
    </lineage>
</organism>
<gene>
    <name evidence="5" type="ORF">GC093_16490</name>
</gene>
<dbReference type="EMBL" id="WHOD01000065">
    <property type="protein sequence ID" value="NOU94806.1"/>
    <property type="molecule type" value="Genomic_DNA"/>
</dbReference>
<dbReference type="InterPro" id="IPR036390">
    <property type="entry name" value="WH_DNA-bd_sf"/>
</dbReference>
<dbReference type="Pfam" id="PF00455">
    <property type="entry name" value="DeoRC"/>
    <property type="match status" value="1"/>
</dbReference>
<protein>
    <submittedName>
        <fullName evidence="5">DeoR family transcriptional regulator</fullName>
    </submittedName>
</protein>
<dbReference type="PROSITE" id="PS00894">
    <property type="entry name" value="HTH_DEOR_1"/>
    <property type="match status" value="1"/>
</dbReference>
<proteinExistence type="predicted"/>
<dbReference type="InterPro" id="IPR050313">
    <property type="entry name" value="Carb_Metab_HTH_regulators"/>
</dbReference>